<evidence type="ECO:0000313" key="1">
    <source>
        <dbReference type="EMBL" id="KAK7239870.1"/>
    </source>
</evidence>
<protein>
    <submittedName>
        <fullName evidence="1">Uncharacterized protein</fullName>
    </submittedName>
</protein>
<name>A0AAN9DX63_CROPI</name>
<comment type="caution">
    <text evidence="1">The sequence shown here is derived from an EMBL/GenBank/DDBJ whole genome shotgun (WGS) entry which is preliminary data.</text>
</comment>
<dbReference type="EMBL" id="JAYWIO010000012">
    <property type="protein sequence ID" value="KAK7239870.1"/>
    <property type="molecule type" value="Genomic_DNA"/>
</dbReference>
<evidence type="ECO:0000313" key="2">
    <source>
        <dbReference type="Proteomes" id="UP001372338"/>
    </source>
</evidence>
<gene>
    <name evidence="1" type="ORF">RIF29_43237</name>
</gene>
<organism evidence="1 2">
    <name type="scientific">Crotalaria pallida</name>
    <name type="common">Smooth rattlebox</name>
    <name type="synonym">Crotalaria striata</name>
    <dbReference type="NCBI Taxonomy" id="3830"/>
    <lineage>
        <taxon>Eukaryota</taxon>
        <taxon>Viridiplantae</taxon>
        <taxon>Streptophyta</taxon>
        <taxon>Embryophyta</taxon>
        <taxon>Tracheophyta</taxon>
        <taxon>Spermatophyta</taxon>
        <taxon>Magnoliopsida</taxon>
        <taxon>eudicotyledons</taxon>
        <taxon>Gunneridae</taxon>
        <taxon>Pentapetalae</taxon>
        <taxon>rosids</taxon>
        <taxon>fabids</taxon>
        <taxon>Fabales</taxon>
        <taxon>Fabaceae</taxon>
        <taxon>Papilionoideae</taxon>
        <taxon>50 kb inversion clade</taxon>
        <taxon>genistoids sensu lato</taxon>
        <taxon>core genistoids</taxon>
        <taxon>Crotalarieae</taxon>
        <taxon>Crotalaria</taxon>
    </lineage>
</organism>
<proteinExistence type="predicted"/>
<keyword evidence="2" id="KW-1185">Reference proteome</keyword>
<reference evidence="1 2" key="1">
    <citation type="submission" date="2024-01" db="EMBL/GenBank/DDBJ databases">
        <title>The genomes of 5 underutilized Papilionoideae crops provide insights into root nodulation and disease resistanc.</title>
        <authorList>
            <person name="Yuan L."/>
        </authorList>
    </citation>
    <scope>NUCLEOTIDE SEQUENCE [LARGE SCALE GENOMIC DNA]</scope>
    <source>
        <strain evidence="1">ZHUSHIDOU_FW_LH</strain>
        <tissue evidence="1">Leaf</tissue>
    </source>
</reference>
<dbReference type="AlphaFoldDB" id="A0AAN9DX63"/>
<sequence length="75" mass="9000">MISDHRRVPLPFCINCLFYLYRYGEGAYSIFVCPLVVNSSLYRGVEQLEYNILMCLKIRKRGHFNFRSRVNSFKR</sequence>
<accession>A0AAN9DX63</accession>
<dbReference type="Proteomes" id="UP001372338">
    <property type="component" value="Unassembled WGS sequence"/>
</dbReference>